<dbReference type="InterPro" id="IPR008211">
    <property type="entry name" value="Laminin_N"/>
</dbReference>
<feature type="disulfide bond" evidence="12">
    <location>
        <begin position="1127"/>
        <end position="1144"/>
    </location>
</feature>
<keyword evidence="18" id="KW-1185">Reference proteome</keyword>
<dbReference type="GO" id="GO:0030054">
    <property type="term" value="C:cell junction"/>
    <property type="evidence" value="ECO:0007669"/>
    <property type="project" value="UniProtKB-ARBA"/>
</dbReference>
<dbReference type="Proteomes" id="UP000327044">
    <property type="component" value="Unassembled WGS sequence"/>
</dbReference>
<evidence type="ECO:0000313" key="18">
    <source>
        <dbReference type="Proteomes" id="UP000327044"/>
    </source>
</evidence>
<evidence type="ECO:0008006" key="19">
    <source>
        <dbReference type="Google" id="ProtNLM"/>
    </source>
</evidence>
<feature type="disulfide bond" evidence="12">
    <location>
        <begin position="539"/>
        <end position="548"/>
    </location>
</feature>
<keyword evidence="3" id="KW-0272">Extracellular matrix</keyword>
<feature type="disulfide bond" evidence="12">
    <location>
        <begin position="821"/>
        <end position="838"/>
    </location>
</feature>
<dbReference type="FunCoup" id="A0A5N4AVD4">
    <property type="interactions" value="77"/>
</dbReference>
<evidence type="ECO:0000259" key="15">
    <source>
        <dbReference type="PROSITE" id="PS51116"/>
    </source>
</evidence>
<feature type="domain" description="Laminin EGF-like" evidence="14">
    <location>
        <begin position="963"/>
        <end position="1021"/>
    </location>
</feature>
<feature type="domain" description="Laminin N-terminal" evidence="16">
    <location>
        <begin position="89"/>
        <end position="330"/>
    </location>
</feature>
<keyword evidence="4" id="KW-0732">Signal</keyword>
<dbReference type="SMART" id="SM00181">
    <property type="entry name" value="EGF"/>
    <property type="match status" value="7"/>
</dbReference>
<dbReference type="GO" id="GO:0016477">
    <property type="term" value="P:cell migration"/>
    <property type="evidence" value="ECO:0007669"/>
    <property type="project" value="TreeGrafter"/>
</dbReference>
<feature type="coiled-coil region" evidence="13">
    <location>
        <begin position="1782"/>
        <end position="1809"/>
    </location>
</feature>
<dbReference type="InterPro" id="IPR056863">
    <property type="entry name" value="LMN_ATRN_NET-like_EGF"/>
</dbReference>
<dbReference type="PROSITE" id="PS51116">
    <property type="entry name" value="LAMININ_IVB"/>
    <property type="match status" value="1"/>
</dbReference>
<dbReference type="InterPro" id="IPR013015">
    <property type="entry name" value="Laminin_IV_B"/>
</dbReference>
<feature type="disulfide bond" evidence="12">
    <location>
        <begin position="1176"/>
        <end position="1193"/>
    </location>
</feature>
<evidence type="ECO:0000259" key="16">
    <source>
        <dbReference type="PROSITE" id="PS51117"/>
    </source>
</evidence>
<dbReference type="PANTHER" id="PTHR10574">
    <property type="entry name" value="NETRIN/LAMININ-RELATED"/>
    <property type="match status" value="1"/>
</dbReference>
<dbReference type="Gene3D" id="2.60.120.260">
    <property type="entry name" value="Galactose-binding domain-like"/>
    <property type="match status" value="1"/>
</dbReference>
<feature type="disulfide bond" evidence="12">
    <location>
        <begin position="1097"/>
        <end position="1106"/>
    </location>
</feature>
<evidence type="ECO:0000256" key="1">
    <source>
        <dbReference type="ARBA" id="ARBA00004302"/>
    </source>
</evidence>
<dbReference type="InterPro" id="IPR002049">
    <property type="entry name" value="LE_dom"/>
</dbReference>
<proteinExistence type="predicted"/>
<comment type="caution">
    <text evidence="12">Lacks conserved residue(s) required for the propagation of feature annotation.</text>
</comment>
<dbReference type="SMART" id="SM00136">
    <property type="entry name" value="LamNT"/>
    <property type="match status" value="1"/>
</dbReference>
<dbReference type="GO" id="GO:0034446">
    <property type="term" value="P:substrate adhesion-dependent cell spreading"/>
    <property type="evidence" value="ECO:0007669"/>
    <property type="project" value="TreeGrafter"/>
</dbReference>
<feature type="domain" description="Laminin EGF-like" evidence="14">
    <location>
        <begin position="1074"/>
        <end position="1124"/>
    </location>
</feature>
<protein>
    <recommendedName>
        <fullName evidence="19">Laminin subunit beta-1</fullName>
    </recommendedName>
</protein>
<feature type="disulfide bond" evidence="12">
    <location>
        <begin position="888"/>
        <end position="897"/>
    </location>
</feature>
<dbReference type="SMART" id="SM00180">
    <property type="entry name" value="EGF_Lam"/>
    <property type="match status" value="13"/>
</dbReference>
<feature type="disulfide bond" evidence="12">
    <location>
        <begin position="932"/>
        <end position="941"/>
    </location>
</feature>
<keyword evidence="2" id="KW-0964">Secreted</keyword>
<evidence type="ECO:0000256" key="5">
    <source>
        <dbReference type="ARBA" id="ARBA00022737"/>
    </source>
</evidence>
<feature type="disulfide bond" evidence="12">
    <location>
        <begin position="1146"/>
        <end position="1155"/>
    </location>
</feature>
<feature type="disulfide bond" evidence="12">
    <location>
        <begin position="819"/>
        <end position="831"/>
    </location>
</feature>
<evidence type="ECO:0000256" key="9">
    <source>
        <dbReference type="ARBA" id="ARBA00023157"/>
    </source>
</evidence>
<keyword evidence="7" id="KW-0130">Cell adhesion</keyword>
<evidence type="ECO:0000256" key="3">
    <source>
        <dbReference type="ARBA" id="ARBA00022530"/>
    </source>
</evidence>
<dbReference type="Pfam" id="PF00055">
    <property type="entry name" value="Laminin_N"/>
    <property type="match status" value="1"/>
</dbReference>
<evidence type="ECO:0000313" key="17">
    <source>
        <dbReference type="EMBL" id="KAB0801294.1"/>
    </source>
</evidence>
<organism evidence="17 18">
    <name type="scientific">Photinus pyralis</name>
    <name type="common">Common eastern firefly</name>
    <name type="synonym">Lampyris pyralis</name>
    <dbReference type="NCBI Taxonomy" id="7054"/>
    <lineage>
        <taxon>Eukaryota</taxon>
        <taxon>Metazoa</taxon>
        <taxon>Ecdysozoa</taxon>
        <taxon>Arthropoda</taxon>
        <taxon>Hexapoda</taxon>
        <taxon>Insecta</taxon>
        <taxon>Pterygota</taxon>
        <taxon>Neoptera</taxon>
        <taxon>Endopterygota</taxon>
        <taxon>Coleoptera</taxon>
        <taxon>Polyphaga</taxon>
        <taxon>Elateriformia</taxon>
        <taxon>Elateroidea</taxon>
        <taxon>Lampyridae</taxon>
        <taxon>Lampyrinae</taxon>
        <taxon>Photinus</taxon>
    </lineage>
</organism>
<feature type="disulfide bond" evidence="12">
    <location>
        <begin position="867"/>
        <end position="879"/>
    </location>
</feature>
<dbReference type="Gene3D" id="2.10.25.10">
    <property type="entry name" value="Laminin"/>
    <property type="match status" value="11"/>
</dbReference>
<feature type="domain" description="Laminin EGF-like" evidence="14">
    <location>
        <begin position="394"/>
        <end position="456"/>
    </location>
</feature>
<feature type="disulfide bond" evidence="12">
    <location>
        <begin position="840"/>
        <end position="849"/>
    </location>
</feature>
<dbReference type="PROSITE" id="PS50027">
    <property type="entry name" value="EGF_LAM_2"/>
    <property type="match status" value="11"/>
</dbReference>
<feature type="domain" description="Laminin EGF-like" evidence="14">
    <location>
        <begin position="913"/>
        <end position="962"/>
    </location>
</feature>
<evidence type="ECO:0000256" key="4">
    <source>
        <dbReference type="ARBA" id="ARBA00022729"/>
    </source>
</evidence>
<feature type="domain" description="Laminin EGF-like" evidence="14">
    <location>
        <begin position="1022"/>
        <end position="1073"/>
    </location>
</feature>
<dbReference type="EMBL" id="VVIM01000003">
    <property type="protein sequence ID" value="KAB0801294.1"/>
    <property type="molecule type" value="Genomic_DNA"/>
</dbReference>
<dbReference type="PRINTS" id="PR00011">
    <property type="entry name" value="EGFLAMININ"/>
</dbReference>
<dbReference type="FunFam" id="2.10.25.10:FF:000138">
    <property type="entry name" value="Laminin subunit beta 1"/>
    <property type="match status" value="1"/>
</dbReference>
<feature type="domain" description="Laminin IV type B" evidence="15">
    <location>
        <begin position="607"/>
        <end position="843"/>
    </location>
</feature>
<dbReference type="CDD" id="cd00055">
    <property type="entry name" value="EGF_Lam"/>
    <property type="match status" value="13"/>
</dbReference>
<dbReference type="FunFam" id="2.10.25.10:FF:000011">
    <property type="entry name" value="Cadherin EGF LAG seven-pass G-type receptor"/>
    <property type="match status" value="2"/>
</dbReference>
<keyword evidence="8 13" id="KW-0175">Coiled coil</keyword>
<sequence>MPSYLSIWARTQTFFFFISCNLFIVTSQQYTGQRSRGYSTRVPLVLRGDQLPPPDGDFFDNSEEIHPLTHISARWHRREYVPVRLHPCDQSSCYPATGNLLIGREAQLYASSTCGLYSKQRYCIVSYLQDQKKCFWCDSRPSRIQQPSSNHSISNIVSRHYVGTPNLSWWQSENGKENVTIQLDLEAEFHFTHLIIQFKTFRPAAMFIERSYDFGKTWQVYRYFAYDCQRSYPHVWVSSENSKNLTDVFCETKYSQVSPSTDGELIYRVLPPTLHIDNPYSQEVQNLLKMTNLRINFNKLHTLGDDLLDKREDIQEKYYYAISNMIVRGSCSCYGHANRCLPIAGIDQKPDMVHGKCECTHNTKGSNCEECEDFFNDLPWRPAIGKQTNACRKCNCNNHATSCHFDAAVYEQTGRISGGVCDGCKHNTMGSNCEHCKPFYYKDPLRDIQDPEICRPCDCDPHGSLDGGICDSTTDSVNGFEAGKCHCKTNVEGRRCDNCKNGFWNFTSANPHGCQECTCNTLGTIDNQGCNIYNGECTCKRYVTGRDCNQCLPEYWGLSDKRDGCQPCRCDPGGSYDNNCDVIGGQCKCRDYMTGRRCDTPQQQYFTASLDFLLYEAELAKPSVTCQVVIREPYRDGGKNTWTGTGFIRAFENSSVEFQVDDIKTSMDYDINLRYESVMDRDWDSVTVTIIRPNPIDPNGPCASTHPSYDYKQGSLPFSSRSALFSPPACLEAGENYKIRVDFNNYVYGHGTPSASVLIDSMVLIPHIESISWFNETAPGQYRHCPIKDFYDHFEDISQECFEYYRSIGALVFKGGLSCQCDPTGSISKLCREFGGNCLCKPNVLGRRCDRCAPGTYGFGPEGCKVCDCNSIGGLDNFCNVTTGQCKCRPNTYGRECDQCRTGFWNFPNCQRCDCNGHADICDSRTGACTNCRDNTEGHTCDRCIDGYYGDPRLGVDIPCRPCPCPGVMMSGHSFADRCSLDPYTKDVICECKEGYGGTRCDECANNFFGNPSLPGGACHPCDCSGKTDLFDFGNCDPHTGKCLKCLYDTTGDRCEICRPGFYRYDDNDVCQECVCHMLGTNSSAGPCNAYNGQCLCHVNVIGKQCDQCAENHWKIASGSGCVPCNCDPIGSERLQCNLYDGQCKCKENFGGLQCNECRENYWGDPKRNECSKCLCNIYGSETLQCHRKTGACVCRPGIGGYNCDECDRGYLGTAPVCTPCGECFDNWDRILKGHRNATWLIIERAKNIKKIGATGAYTKEFDEMQQQLHEIDALLNSTKYIDIQSIEEKLIDLGKRINNTESGPIQELYNLIDNITQGITLSKIELLRLGGEKDVLQNKIKDLETDGTALQEGDVQGALTLIYTAKQKANLADQKAQKTRETINYAERQCKATENLVNVTEKEFRDMQASNERSLDDIRNNITELYQIMPELNNLVCDGRGDPCDVICGGAGCGSCGMAISCENGAKQQAENALSLANTTEFVLKDKEVKANDFIRNVSQFNTTHAKLLAQEAHDRAYEAFLSTNTSLDLMKKMKNRINEFLNQNHSTPEDIEKVAREVLEKQIDQKPEEIIELAQKIKDTVESLTNIDPIIAATADDLKKVEKLKSDADSVKIKANEILKVAEEVKEALGNSSLAQEQAGIAISGAKGNIDEVNRMLDKIGNTTEDAQQKTNEAADQIDKLGNRLTQLQVKITSNEEFAKRVIDESQGIQKEANNTHEKFEKLLNQYNSVKIELSNKLGVVEDSKSRADDLFKRAFQLMLKIKGVESSVDVLKNSPESSLKNLEHEIQALMNEMKQHNRKIEQRETYYKKCT</sequence>
<keyword evidence="5" id="KW-0677">Repeat</keyword>
<dbReference type="FunFam" id="2.170.300.10:FF:000001">
    <property type="entry name" value="Laminin subunit beta-1"/>
    <property type="match status" value="1"/>
</dbReference>
<feature type="disulfide bond" evidence="12">
    <location>
        <begin position="1195"/>
        <end position="1204"/>
    </location>
</feature>
<feature type="disulfide bond" evidence="12">
    <location>
        <begin position="1125"/>
        <end position="1137"/>
    </location>
</feature>
<dbReference type="PANTHER" id="PTHR10574:SF375">
    <property type="entry name" value="LAMININ SUBUNIT BETA-1"/>
    <property type="match status" value="1"/>
</dbReference>
<dbReference type="FunFam" id="2.10.25.10:FF:000130">
    <property type="entry name" value="Laminin subunit beta 1"/>
    <property type="match status" value="1"/>
</dbReference>
<dbReference type="FunFam" id="2.170.300.10:FF:000004">
    <property type="entry name" value="Laminin subunit beta 1"/>
    <property type="match status" value="1"/>
</dbReference>
<evidence type="ECO:0000259" key="14">
    <source>
        <dbReference type="PROSITE" id="PS50027"/>
    </source>
</evidence>
<feature type="domain" description="Laminin EGF-like" evidence="14">
    <location>
        <begin position="1174"/>
        <end position="1220"/>
    </location>
</feature>
<dbReference type="FunFam" id="2.10.25.10:FF:000084">
    <property type="entry name" value="Laminin subunit alpha 3"/>
    <property type="match status" value="1"/>
</dbReference>
<feature type="disulfide bond" evidence="12">
    <location>
        <begin position="551"/>
        <end position="565"/>
    </location>
</feature>
<keyword evidence="6" id="KW-0084">Basement membrane</keyword>
<evidence type="ECO:0000256" key="6">
    <source>
        <dbReference type="ARBA" id="ARBA00022869"/>
    </source>
</evidence>
<feature type="coiled-coil region" evidence="13">
    <location>
        <begin position="1666"/>
        <end position="1693"/>
    </location>
</feature>
<keyword evidence="10" id="KW-0325">Glycoprotein</keyword>
<feature type="disulfide bond" evidence="12">
    <location>
        <begin position="1174"/>
        <end position="1186"/>
    </location>
</feature>
<dbReference type="Pfam" id="PF00053">
    <property type="entry name" value="EGF_laminin"/>
    <property type="match status" value="11"/>
</dbReference>
<dbReference type="FunFam" id="2.60.120.260:FF:000010">
    <property type="entry name" value="Laminin subunit beta 1"/>
    <property type="match status" value="1"/>
</dbReference>
<dbReference type="Gene3D" id="2.170.300.10">
    <property type="entry name" value="Tie2 ligand-binding domain superfamily"/>
    <property type="match status" value="1"/>
</dbReference>
<dbReference type="GO" id="GO:0043256">
    <property type="term" value="C:laminin complex"/>
    <property type="evidence" value="ECO:0007669"/>
    <property type="project" value="TreeGrafter"/>
</dbReference>
<dbReference type="OrthoDB" id="5985440at2759"/>
<name>A0A5N4AVD4_PHOPY</name>
<feature type="domain" description="Laminin EGF-like" evidence="14">
    <location>
        <begin position="867"/>
        <end position="912"/>
    </location>
</feature>
<accession>A0A5N4AVD4</accession>
<dbReference type="InterPro" id="IPR050440">
    <property type="entry name" value="Laminin/Netrin_ECM"/>
</dbReference>
<comment type="caution">
    <text evidence="17">The sequence shown here is derived from an EMBL/GenBank/DDBJ whole genome shotgun (WGS) entry which is preliminary data.</text>
</comment>
<evidence type="ECO:0000256" key="12">
    <source>
        <dbReference type="PROSITE-ProRule" id="PRU00460"/>
    </source>
</evidence>
<dbReference type="FunFam" id="2.10.25.10:FF:000280">
    <property type="entry name" value="Laminin subunit beta 4"/>
    <property type="match status" value="1"/>
</dbReference>
<feature type="domain" description="Laminin EGF-like" evidence="14">
    <location>
        <begin position="1125"/>
        <end position="1173"/>
    </location>
</feature>
<evidence type="ECO:0000256" key="11">
    <source>
        <dbReference type="ARBA" id="ARBA00023292"/>
    </source>
</evidence>
<dbReference type="FunFam" id="2.10.25.10:FF:000090">
    <property type="entry name" value="laminin subunit alpha"/>
    <property type="match status" value="1"/>
</dbReference>
<dbReference type="SUPFAM" id="SSF57196">
    <property type="entry name" value="EGF/Laminin"/>
    <property type="match status" value="12"/>
</dbReference>
<dbReference type="GO" id="GO:0007411">
    <property type="term" value="P:axon guidance"/>
    <property type="evidence" value="ECO:0007669"/>
    <property type="project" value="TreeGrafter"/>
</dbReference>
<dbReference type="InParanoid" id="A0A5N4AVD4"/>
<dbReference type="Pfam" id="PF24973">
    <property type="entry name" value="EGF_LMN_ATRN"/>
    <property type="match status" value="2"/>
</dbReference>
<feature type="disulfide bond" evidence="12">
    <location>
        <begin position="869"/>
        <end position="886"/>
    </location>
</feature>
<reference evidence="17 18" key="1">
    <citation type="journal article" date="2018" name="Elife">
        <title>Firefly genomes illuminate parallel origins of bioluminescence in beetles.</title>
        <authorList>
            <person name="Fallon T.R."/>
            <person name="Lower S.E."/>
            <person name="Chang C.H."/>
            <person name="Bessho-Uehara M."/>
            <person name="Martin G.J."/>
            <person name="Bewick A.J."/>
            <person name="Behringer M."/>
            <person name="Debat H.J."/>
            <person name="Wong I."/>
            <person name="Day J.C."/>
            <person name="Suvorov A."/>
            <person name="Silva C.J."/>
            <person name="Stanger-Hall K.F."/>
            <person name="Hall D.W."/>
            <person name="Schmitz R.J."/>
            <person name="Nelson D.R."/>
            <person name="Lewis S.M."/>
            <person name="Shigenobu S."/>
            <person name="Bybee S.M."/>
            <person name="Larracuente A.M."/>
            <person name="Oba Y."/>
            <person name="Weng J.K."/>
        </authorList>
    </citation>
    <scope>NUCLEOTIDE SEQUENCE [LARGE SCALE GENOMIC DNA]</scope>
    <source>
        <strain evidence="17">1611_PpyrPB1</strain>
        <tissue evidence="17">Whole body</tissue>
    </source>
</reference>
<dbReference type="FunFam" id="2.10.25.10:FF:000135">
    <property type="entry name" value="Laminin subunit beta 4"/>
    <property type="match status" value="3"/>
</dbReference>
<gene>
    <name evidence="17" type="ORF">PPYR_05648</name>
</gene>
<comment type="subcellular location">
    <subcellularLocation>
        <location evidence="1">Secreted</location>
        <location evidence="1">Extracellular space</location>
        <location evidence="1">Extracellular matrix</location>
        <location evidence="1">Basement membrane</location>
    </subcellularLocation>
</comment>
<dbReference type="InterPro" id="IPR000742">
    <property type="entry name" value="EGF"/>
</dbReference>
<feature type="disulfide bond" evidence="12">
    <location>
        <begin position="992"/>
        <end position="1001"/>
    </location>
</feature>
<keyword evidence="11 12" id="KW-0424">Laminin EGF-like domain</keyword>
<evidence type="ECO:0000256" key="13">
    <source>
        <dbReference type="SAM" id="Coils"/>
    </source>
</evidence>
<evidence type="ECO:0000256" key="2">
    <source>
        <dbReference type="ARBA" id="ARBA00022525"/>
    </source>
</evidence>
<evidence type="ECO:0000256" key="7">
    <source>
        <dbReference type="ARBA" id="ARBA00022889"/>
    </source>
</evidence>
<dbReference type="GO" id="GO:0009888">
    <property type="term" value="P:tissue development"/>
    <property type="evidence" value="ECO:0007669"/>
    <property type="project" value="TreeGrafter"/>
</dbReference>
<dbReference type="GO" id="GO:0070831">
    <property type="term" value="P:basement membrane assembly"/>
    <property type="evidence" value="ECO:0007669"/>
    <property type="project" value="TreeGrafter"/>
</dbReference>
<evidence type="ECO:0000256" key="10">
    <source>
        <dbReference type="ARBA" id="ARBA00023180"/>
    </source>
</evidence>
<feature type="disulfide bond" evidence="12">
    <location>
        <begin position="424"/>
        <end position="433"/>
    </location>
</feature>
<dbReference type="PROSITE" id="PS01248">
    <property type="entry name" value="EGF_LAM_1"/>
    <property type="match status" value="5"/>
</dbReference>
<dbReference type="Pfam" id="PF21199">
    <property type="entry name" value="LAMININ_IV_B"/>
    <property type="match status" value="1"/>
</dbReference>
<dbReference type="PROSITE" id="PS51117">
    <property type="entry name" value="LAMININ_NTER"/>
    <property type="match status" value="1"/>
</dbReference>
<evidence type="ECO:0000256" key="8">
    <source>
        <dbReference type="ARBA" id="ARBA00023054"/>
    </source>
</evidence>
<feature type="disulfide bond" evidence="12">
    <location>
        <begin position="1046"/>
        <end position="1055"/>
    </location>
</feature>
<feature type="disulfide bond" evidence="12">
    <location>
        <begin position="487"/>
        <end position="496"/>
    </location>
</feature>
<feature type="domain" description="Laminin EGF-like" evidence="14">
    <location>
        <begin position="517"/>
        <end position="567"/>
    </location>
</feature>
<feature type="domain" description="Laminin EGF-like" evidence="14">
    <location>
        <begin position="819"/>
        <end position="866"/>
    </location>
</feature>
<dbReference type="FunFam" id="2.10.25.10:FF:000065">
    <property type="entry name" value="Laminin subunit beta 1"/>
    <property type="match status" value="1"/>
</dbReference>
<dbReference type="Gene3D" id="1.10.287.950">
    <property type="entry name" value="Methyl-accepting chemotaxis protein"/>
    <property type="match status" value="1"/>
</dbReference>
<keyword evidence="9 12" id="KW-1015">Disulfide bond</keyword>
<dbReference type="GO" id="GO:0009887">
    <property type="term" value="P:animal organ morphogenesis"/>
    <property type="evidence" value="ECO:0007669"/>
    <property type="project" value="TreeGrafter"/>
</dbReference>
<feature type="domain" description="Laminin EGF-like" evidence="14">
    <location>
        <begin position="457"/>
        <end position="516"/>
    </location>
</feature>